<dbReference type="Gene3D" id="1.10.3720.10">
    <property type="entry name" value="MetI-like"/>
    <property type="match status" value="1"/>
</dbReference>
<evidence type="ECO:0000259" key="8">
    <source>
        <dbReference type="PROSITE" id="PS50928"/>
    </source>
</evidence>
<dbReference type="KEGG" id="mtai:Mtai_v1c29240"/>
<name>A0A399E0M5_9DEIN</name>
<evidence type="ECO:0000256" key="3">
    <source>
        <dbReference type="ARBA" id="ARBA00022475"/>
    </source>
</evidence>
<evidence type="ECO:0000256" key="1">
    <source>
        <dbReference type="ARBA" id="ARBA00004651"/>
    </source>
</evidence>
<feature type="domain" description="ABC transmembrane type-1" evidence="8">
    <location>
        <begin position="94"/>
        <end position="305"/>
    </location>
</feature>
<dbReference type="PANTHER" id="PTHR43376">
    <property type="entry name" value="OLIGOPEPTIDE TRANSPORT SYSTEM PERMEASE PROTEIN"/>
    <property type="match status" value="1"/>
</dbReference>
<feature type="transmembrane region" description="Helical" evidence="7">
    <location>
        <begin position="96"/>
        <end position="121"/>
    </location>
</feature>
<feature type="transmembrane region" description="Helical" evidence="7">
    <location>
        <begin position="286"/>
        <end position="309"/>
    </location>
</feature>
<feature type="transmembrane region" description="Helical" evidence="7">
    <location>
        <begin position="186"/>
        <end position="205"/>
    </location>
</feature>
<dbReference type="RefSeq" id="WP_027888523.1">
    <property type="nucleotide sequence ID" value="NZ_JBHSXZ010000084.1"/>
</dbReference>
<dbReference type="SUPFAM" id="SSF161098">
    <property type="entry name" value="MetI-like"/>
    <property type="match status" value="1"/>
</dbReference>
<accession>A0A399E0M5</accession>
<protein>
    <submittedName>
        <fullName evidence="9">Dipeptide transport system permease protein DppB</fullName>
    </submittedName>
</protein>
<comment type="subcellular location">
    <subcellularLocation>
        <location evidence="1 7">Cell membrane</location>
        <topology evidence="1 7">Multi-pass membrane protein</topology>
    </subcellularLocation>
</comment>
<dbReference type="PANTHER" id="PTHR43376:SF1">
    <property type="entry name" value="OLIGOPEPTIDE TRANSPORT SYSTEM PERMEASE PROTEIN"/>
    <property type="match status" value="1"/>
</dbReference>
<organism evidence="9 10">
    <name type="scientific">Meiothermus taiwanensis</name>
    <dbReference type="NCBI Taxonomy" id="172827"/>
    <lineage>
        <taxon>Bacteria</taxon>
        <taxon>Thermotogati</taxon>
        <taxon>Deinococcota</taxon>
        <taxon>Deinococci</taxon>
        <taxon>Thermales</taxon>
        <taxon>Thermaceae</taxon>
        <taxon>Meiothermus</taxon>
    </lineage>
</organism>
<evidence type="ECO:0000256" key="4">
    <source>
        <dbReference type="ARBA" id="ARBA00022692"/>
    </source>
</evidence>
<proteinExistence type="inferred from homology"/>
<dbReference type="Pfam" id="PF19300">
    <property type="entry name" value="BPD_transp_1_N"/>
    <property type="match status" value="1"/>
</dbReference>
<dbReference type="GO" id="GO:0005886">
    <property type="term" value="C:plasma membrane"/>
    <property type="evidence" value="ECO:0007669"/>
    <property type="project" value="UniProtKB-SubCell"/>
</dbReference>
<evidence type="ECO:0000256" key="2">
    <source>
        <dbReference type="ARBA" id="ARBA00022448"/>
    </source>
</evidence>
<evidence type="ECO:0000313" key="9">
    <source>
        <dbReference type="EMBL" id="RIH77248.1"/>
    </source>
</evidence>
<dbReference type="EMBL" id="QWKX01000029">
    <property type="protein sequence ID" value="RIH77248.1"/>
    <property type="molecule type" value="Genomic_DNA"/>
</dbReference>
<dbReference type="Pfam" id="PF00528">
    <property type="entry name" value="BPD_transp_1"/>
    <property type="match status" value="1"/>
</dbReference>
<dbReference type="Proteomes" id="UP000266089">
    <property type="component" value="Unassembled WGS sequence"/>
</dbReference>
<dbReference type="OrthoDB" id="24153at2"/>
<keyword evidence="6 7" id="KW-0472">Membrane</keyword>
<dbReference type="AlphaFoldDB" id="A0A399E0M5"/>
<feature type="transmembrane region" description="Helical" evidence="7">
    <location>
        <begin position="142"/>
        <end position="166"/>
    </location>
</feature>
<dbReference type="InterPro" id="IPR000515">
    <property type="entry name" value="MetI-like"/>
</dbReference>
<reference evidence="9 10" key="1">
    <citation type="submission" date="2018-08" db="EMBL/GenBank/DDBJ databases">
        <title>Meiothermus cateniformans JCM 15151 genome sequencing project.</title>
        <authorList>
            <person name="Da Costa M.S."/>
            <person name="Albuquerque L."/>
            <person name="Raposo P."/>
            <person name="Froufe H.J.C."/>
            <person name="Barroso C.S."/>
            <person name="Egas C."/>
        </authorList>
    </citation>
    <scope>NUCLEOTIDE SEQUENCE [LARGE SCALE GENOMIC DNA]</scope>
    <source>
        <strain evidence="9 10">JCM 15151</strain>
    </source>
</reference>
<comment type="similarity">
    <text evidence="7">Belongs to the binding-protein-dependent transport system permease family.</text>
</comment>
<evidence type="ECO:0000256" key="5">
    <source>
        <dbReference type="ARBA" id="ARBA00022989"/>
    </source>
</evidence>
<dbReference type="InterPro" id="IPR035906">
    <property type="entry name" value="MetI-like_sf"/>
</dbReference>
<dbReference type="InterPro" id="IPR045621">
    <property type="entry name" value="BPD_transp_1_N"/>
</dbReference>
<dbReference type="GO" id="GO:0055085">
    <property type="term" value="P:transmembrane transport"/>
    <property type="evidence" value="ECO:0007669"/>
    <property type="project" value="InterPro"/>
</dbReference>
<keyword evidence="4 7" id="KW-0812">Transmembrane</keyword>
<sequence>MLNRLGQYLLVLLVAVTVNFFLPRAMPGSPLQFLAGDEVATLSPEQRQAILQRAGLDQPLLVQFLRYLGQLARGDLGYSYQENRPVRSILLERLPWTLLLTATALLLSSLFGVIVGALAAWRRGGMLDNTTLAGSIALDAVPTFWLGMMLVAIFAVQLQIFPVFGARTAWANYQGWSAVVDVTRHLVLPATTLTIASLSGTYLVMRYAMLAVLGEDYIRTARAKGMAERQVLYKHALRNAILPVFTVFMLNLGTLVGGAAVIETVFSYPGVGRLLFESATNRDYPLLQGAFFLVTLSVLLFNLLADLLYPLVDPRVRGSHG</sequence>
<dbReference type="CDD" id="cd06261">
    <property type="entry name" value="TM_PBP2"/>
    <property type="match status" value="1"/>
</dbReference>
<evidence type="ECO:0000313" key="10">
    <source>
        <dbReference type="Proteomes" id="UP000266089"/>
    </source>
</evidence>
<dbReference type="PROSITE" id="PS50928">
    <property type="entry name" value="ABC_TM1"/>
    <property type="match status" value="1"/>
</dbReference>
<evidence type="ECO:0000256" key="7">
    <source>
        <dbReference type="RuleBase" id="RU363032"/>
    </source>
</evidence>
<feature type="transmembrane region" description="Helical" evidence="7">
    <location>
        <begin position="7"/>
        <end position="26"/>
    </location>
</feature>
<gene>
    <name evidence="9" type="primary">dppB_2</name>
    <name evidence="9" type="ORF">Mcate_01394</name>
</gene>
<keyword evidence="3" id="KW-1003">Cell membrane</keyword>
<feature type="transmembrane region" description="Helical" evidence="7">
    <location>
        <begin position="240"/>
        <end position="266"/>
    </location>
</feature>
<keyword evidence="5 7" id="KW-1133">Transmembrane helix</keyword>
<comment type="caution">
    <text evidence="9">The sequence shown here is derived from an EMBL/GenBank/DDBJ whole genome shotgun (WGS) entry which is preliminary data.</text>
</comment>
<evidence type="ECO:0000256" key="6">
    <source>
        <dbReference type="ARBA" id="ARBA00023136"/>
    </source>
</evidence>
<keyword evidence="2 7" id="KW-0813">Transport</keyword>